<reference evidence="1" key="1">
    <citation type="submission" date="2015-12" db="EMBL/GenBank/DDBJ databases">
        <title>Gene expression during late stages of embryo sac development: a critical building block for successful pollen-pistil interactions.</title>
        <authorList>
            <person name="Liu Y."/>
            <person name="Joly V."/>
            <person name="Sabar M."/>
            <person name="Matton D.P."/>
        </authorList>
    </citation>
    <scope>NUCLEOTIDE SEQUENCE</scope>
</reference>
<dbReference type="AlphaFoldDB" id="A0A0V0HNB0"/>
<organism evidence="1">
    <name type="scientific">Solanum chacoense</name>
    <name type="common">Chaco potato</name>
    <dbReference type="NCBI Taxonomy" id="4108"/>
    <lineage>
        <taxon>Eukaryota</taxon>
        <taxon>Viridiplantae</taxon>
        <taxon>Streptophyta</taxon>
        <taxon>Embryophyta</taxon>
        <taxon>Tracheophyta</taxon>
        <taxon>Spermatophyta</taxon>
        <taxon>Magnoliopsida</taxon>
        <taxon>eudicotyledons</taxon>
        <taxon>Gunneridae</taxon>
        <taxon>Pentapetalae</taxon>
        <taxon>asterids</taxon>
        <taxon>lamiids</taxon>
        <taxon>Solanales</taxon>
        <taxon>Solanaceae</taxon>
        <taxon>Solanoideae</taxon>
        <taxon>Solaneae</taxon>
        <taxon>Solanum</taxon>
    </lineage>
</organism>
<dbReference type="EMBL" id="GEDG01017508">
    <property type="protein sequence ID" value="JAP21607.1"/>
    <property type="molecule type" value="Transcribed_RNA"/>
</dbReference>
<name>A0A0V0HNB0_SOLCH</name>
<sequence>MQRNRYIRLFFIYIIPAKLDIIAKENTRQLQATWIKRRQQAYMKQDSYQRKWGRVLSYLRQRLLICEAPSQISLFLGALPSTLGKENNHKENR</sequence>
<evidence type="ECO:0000313" key="1">
    <source>
        <dbReference type="EMBL" id="JAP21607.1"/>
    </source>
</evidence>
<accession>A0A0V0HNB0</accession>
<proteinExistence type="predicted"/>
<protein>
    <submittedName>
        <fullName evidence="1">Putative ovule protein</fullName>
    </submittedName>
</protein>